<organism evidence="1 2">
    <name type="scientific">Bifidobacterium biavatii DSM 23969</name>
    <dbReference type="NCBI Taxonomy" id="1437608"/>
    <lineage>
        <taxon>Bacteria</taxon>
        <taxon>Bacillati</taxon>
        <taxon>Actinomycetota</taxon>
        <taxon>Actinomycetes</taxon>
        <taxon>Bifidobacteriales</taxon>
        <taxon>Bifidobacteriaceae</taxon>
        <taxon>Bifidobacterium</taxon>
    </lineage>
</organism>
<dbReference type="AlphaFoldDB" id="A0A086ZUH7"/>
<gene>
    <name evidence="1" type="ORF">BBIA_1659</name>
</gene>
<evidence type="ECO:0000313" key="2">
    <source>
        <dbReference type="Proteomes" id="UP000029108"/>
    </source>
</evidence>
<sequence>MKCRELSLIVRDPSNVRVGDVVWLQLSDSAYFSGRVVDLTGQPVCPFAFDAGFMPFIGNGGPWSFVRAVREVDASAHPAGGR</sequence>
<reference evidence="1 2" key="1">
    <citation type="submission" date="2014-03" db="EMBL/GenBank/DDBJ databases">
        <title>Genomics of Bifidobacteria.</title>
        <authorList>
            <person name="Ventura M."/>
            <person name="Milani C."/>
            <person name="Lugli G.A."/>
        </authorList>
    </citation>
    <scope>NUCLEOTIDE SEQUENCE [LARGE SCALE GENOMIC DNA]</scope>
    <source>
        <strain evidence="1 2">DSM 23969</strain>
    </source>
</reference>
<accession>A0A086ZUH7</accession>
<evidence type="ECO:0000313" key="1">
    <source>
        <dbReference type="EMBL" id="KFI50177.1"/>
    </source>
</evidence>
<proteinExistence type="predicted"/>
<protein>
    <submittedName>
        <fullName evidence="1">Uncharacterized protein</fullName>
    </submittedName>
</protein>
<dbReference type="RefSeq" id="WP_033496430.1">
    <property type="nucleotide sequence ID" value="NZ_JDUU01000039.1"/>
</dbReference>
<name>A0A086ZUH7_9BIFI</name>
<dbReference type="EMBL" id="JGYN01000017">
    <property type="protein sequence ID" value="KFI50177.1"/>
    <property type="molecule type" value="Genomic_DNA"/>
</dbReference>
<keyword evidence="2" id="KW-1185">Reference proteome</keyword>
<dbReference type="Proteomes" id="UP000029108">
    <property type="component" value="Unassembled WGS sequence"/>
</dbReference>
<comment type="caution">
    <text evidence="1">The sequence shown here is derived from an EMBL/GenBank/DDBJ whole genome shotgun (WGS) entry which is preliminary data.</text>
</comment>